<sequence length="143" mass="16175">MGEVRFNGDYLSGARGIQKIIQIILGFIICSVLCANWYGGTSCFRDGRLGYVSGLNFVVVIINIILFIMNLISIETRKFERIYALIATILFFIAAALLIWHLIATGLWNFWLIATTICVIVIFFTLLWDYRLAGGQHSDHLPI</sequence>
<name>A0AC34RMX6_9BILA</name>
<accession>A0AC34RMX6</accession>
<organism evidence="1 2">
    <name type="scientific">Panagrolaimus sp. JU765</name>
    <dbReference type="NCBI Taxonomy" id="591449"/>
    <lineage>
        <taxon>Eukaryota</taxon>
        <taxon>Metazoa</taxon>
        <taxon>Ecdysozoa</taxon>
        <taxon>Nematoda</taxon>
        <taxon>Chromadorea</taxon>
        <taxon>Rhabditida</taxon>
        <taxon>Tylenchina</taxon>
        <taxon>Panagrolaimomorpha</taxon>
        <taxon>Panagrolaimoidea</taxon>
        <taxon>Panagrolaimidae</taxon>
        <taxon>Panagrolaimus</taxon>
    </lineage>
</organism>
<evidence type="ECO:0000313" key="1">
    <source>
        <dbReference type="Proteomes" id="UP000887576"/>
    </source>
</evidence>
<protein>
    <submittedName>
        <fullName evidence="2">MARVEL domain-containing protein</fullName>
    </submittedName>
</protein>
<proteinExistence type="predicted"/>
<dbReference type="WBParaSite" id="JU765_v2.g8517.t1">
    <property type="protein sequence ID" value="JU765_v2.g8517.t1"/>
    <property type="gene ID" value="JU765_v2.g8517"/>
</dbReference>
<reference evidence="2" key="1">
    <citation type="submission" date="2022-11" db="UniProtKB">
        <authorList>
            <consortium name="WormBaseParasite"/>
        </authorList>
    </citation>
    <scope>IDENTIFICATION</scope>
</reference>
<evidence type="ECO:0000313" key="2">
    <source>
        <dbReference type="WBParaSite" id="JU765_v2.g8517.t1"/>
    </source>
</evidence>
<dbReference type="Proteomes" id="UP000887576">
    <property type="component" value="Unplaced"/>
</dbReference>